<evidence type="ECO:0000313" key="2">
    <source>
        <dbReference type="EMBL" id="GIH14774.1"/>
    </source>
</evidence>
<organism evidence="2 3">
    <name type="scientific">Rugosimonospora africana</name>
    <dbReference type="NCBI Taxonomy" id="556532"/>
    <lineage>
        <taxon>Bacteria</taxon>
        <taxon>Bacillati</taxon>
        <taxon>Actinomycetota</taxon>
        <taxon>Actinomycetes</taxon>
        <taxon>Micromonosporales</taxon>
        <taxon>Micromonosporaceae</taxon>
        <taxon>Rugosimonospora</taxon>
    </lineage>
</organism>
<reference evidence="2" key="1">
    <citation type="submission" date="2021-01" db="EMBL/GenBank/DDBJ databases">
        <title>Whole genome shotgun sequence of Rugosimonospora africana NBRC 104875.</title>
        <authorList>
            <person name="Komaki H."/>
            <person name="Tamura T."/>
        </authorList>
    </citation>
    <scope>NUCLEOTIDE SEQUENCE</scope>
    <source>
        <strain evidence="2">NBRC 104875</strain>
    </source>
</reference>
<dbReference type="GO" id="GO:0097367">
    <property type="term" value="F:carbohydrate derivative binding"/>
    <property type="evidence" value="ECO:0007669"/>
    <property type="project" value="InterPro"/>
</dbReference>
<dbReference type="Gene3D" id="3.40.50.10490">
    <property type="entry name" value="Glucose-6-phosphate isomerase like protein, domain 1"/>
    <property type="match status" value="1"/>
</dbReference>
<sequence length="242" mass="24272">MRTPDLASAARERFAQRVGPAESLAADADLLVRAARAMADRFHRGGTLIAFGNGAAGTDAHHVAVEFMHPVIIGKPALPAVSLTADVASLTALAGRPGLPDVFAHQIRTLARPADIALGISADGGCVNVLRGLREGARLGLLTVALFGGAGGGGAGAGGVGVGTGGVGTGGAIGSSPEADHVLLARSGDPRVVKEVHVTAYHLLWELVHVFLELRGLPVPQAGSTGRVDPAGSGVLVAGRRP</sequence>
<gene>
    <name evidence="2" type="primary">gmhA_2</name>
    <name evidence="2" type="ORF">Raf01_29460</name>
</gene>
<proteinExistence type="predicted"/>
<dbReference type="AlphaFoldDB" id="A0A8J3QPX2"/>
<feature type="domain" description="SIS" evidence="1">
    <location>
        <begin position="38"/>
        <end position="222"/>
    </location>
</feature>
<dbReference type="InterPro" id="IPR001347">
    <property type="entry name" value="SIS_dom"/>
</dbReference>
<name>A0A8J3QPX2_9ACTN</name>
<dbReference type="InterPro" id="IPR035461">
    <property type="entry name" value="GmhA/DiaA"/>
</dbReference>
<dbReference type="GO" id="GO:0016853">
    <property type="term" value="F:isomerase activity"/>
    <property type="evidence" value="ECO:0007669"/>
    <property type="project" value="UniProtKB-KW"/>
</dbReference>
<dbReference type="InterPro" id="IPR046348">
    <property type="entry name" value="SIS_dom_sf"/>
</dbReference>
<comment type="caution">
    <text evidence="2">The sequence shown here is derived from an EMBL/GenBank/DDBJ whole genome shotgun (WGS) entry which is preliminary data.</text>
</comment>
<protein>
    <submittedName>
        <fullName evidence="2">Phosphoheptose isomerase</fullName>
    </submittedName>
</protein>
<dbReference type="PROSITE" id="PS51464">
    <property type="entry name" value="SIS"/>
    <property type="match status" value="1"/>
</dbReference>
<dbReference type="GO" id="GO:1901135">
    <property type="term" value="P:carbohydrate derivative metabolic process"/>
    <property type="evidence" value="ECO:0007669"/>
    <property type="project" value="InterPro"/>
</dbReference>
<dbReference type="EMBL" id="BONZ01000027">
    <property type="protein sequence ID" value="GIH14774.1"/>
    <property type="molecule type" value="Genomic_DNA"/>
</dbReference>
<dbReference type="RefSeq" id="WP_203918401.1">
    <property type="nucleotide sequence ID" value="NZ_BONZ01000027.1"/>
</dbReference>
<evidence type="ECO:0000259" key="1">
    <source>
        <dbReference type="PROSITE" id="PS51464"/>
    </source>
</evidence>
<evidence type="ECO:0000313" key="3">
    <source>
        <dbReference type="Proteomes" id="UP000642748"/>
    </source>
</evidence>
<dbReference type="InterPro" id="IPR050099">
    <property type="entry name" value="SIS_GmhA/DiaA_subfam"/>
</dbReference>
<keyword evidence="3" id="KW-1185">Reference proteome</keyword>
<dbReference type="Pfam" id="PF13580">
    <property type="entry name" value="SIS_2"/>
    <property type="match status" value="1"/>
</dbReference>
<dbReference type="SUPFAM" id="SSF53697">
    <property type="entry name" value="SIS domain"/>
    <property type="match status" value="1"/>
</dbReference>
<dbReference type="CDD" id="cd05006">
    <property type="entry name" value="SIS_GmhA"/>
    <property type="match status" value="1"/>
</dbReference>
<dbReference type="Proteomes" id="UP000642748">
    <property type="component" value="Unassembled WGS sequence"/>
</dbReference>
<keyword evidence="2" id="KW-0413">Isomerase</keyword>
<accession>A0A8J3QPX2</accession>
<dbReference type="PANTHER" id="PTHR30390">
    <property type="entry name" value="SEDOHEPTULOSE 7-PHOSPHATE ISOMERASE / DNAA INITIATOR-ASSOCIATING FACTOR FOR REPLICATION INITIATION"/>
    <property type="match status" value="1"/>
</dbReference>